<gene>
    <name evidence="7" type="ORF">WDJ61_04505</name>
</gene>
<reference evidence="7 8" key="1">
    <citation type="submission" date="2024-02" db="EMBL/GenBank/DDBJ databases">
        <title>Seven novel Bacillus-like species.</title>
        <authorList>
            <person name="Liu G."/>
        </authorList>
    </citation>
    <scope>NUCLEOTIDE SEQUENCE [LARGE SCALE GENOMIC DNA]</scope>
    <source>
        <strain evidence="7 8">FJAT-52991</strain>
    </source>
</reference>
<dbReference type="Proteomes" id="UP001387364">
    <property type="component" value="Chromosome"/>
</dbReference>
<keyword evidence="8" id="KW-1185">Reference proteome</keyword>
<proteinExistence type="inferred from homology"/>
<name>A0ABZ2NC01_9BACI</name>
<dbReference type="InterPro" id="IPR045229">
    <property type="entry name" value="TPP_enz"/>
</dbReference>
<dbReference type="CDD" id="cd07035">
    <property type="entry name" value="TPP_PYR_POX_like"/>
    <property type="match status" value="1"/>
</dbReference>
<dbReference type="InterPro" id="IPR012001">
    <property type="entry name" value="Thiamin_PyroP_enz_TPP-bd_dom"/>
</dbReference>
<dbReference type="Pfam" id="PF02776">
    <property type="entry name" value="TPP_enzyme_N"/>
    <property type="match status" value="1"/>
</dbReference>
<evidence type="ECO:0000256" key="2">
    <source>
        <dbReference type="ARBA" id="ARBA00023052"/>
    </source>
</evidence>
<dbReference type="PANTHER" id="PTHR18968:SF120">
    <property type="entry name" value="ACETOLACTATE SYNTHASE LARGE SUBUNIT"/>
    <property type="match status" value="1"/>
</dbReference>
<dbReference type="Pfam" id="PF00205">
    <property type="entry name" value="TPP_enzyme_M"/>
    <property type="match status" value="1"/>
</dbReference>
<feature type="domain" description="Thiamine pyrophosphate enzyme N-terminal TPP-binding" evidence="6">
    <location>
        <begin position="8"/>
        <end position="123"/>
    </location>
</feature>
<protein>
    <submittedName>
        <fullName evidence="7">Thiamine pyrophosphate-dependent enzyme</fullName>
    </submittedName>
</protein>
<dbReference type="InterPro" id="IPR029061">
    <property type="entry name" value="THDP-binding"/>
</dbReference>
<feature type="domain" description="Thiamine pyrophosphate enzyme TPP-binding" evidence="5">
    <location>
        <begin position="388"/>
        <end position="533"/>
    </location>
</feature>
<dbReference type="SUPFAM" id="SSF52518">
    <property type="entry name" value="Thiamin diphosphate-binding fold (THDP-binding)"/>
    <property type="match status" value="2"/>
</dbReference>
<evidence type="ECO:0000256" key="3">
    <source>
        <dbReference type="RuleBase" id="RU362132"/>
    </source>
</evidence>
<dbReference type="PROSITE" id="PS00187">
    <property type="entry name" value="TPP_ENZYMES"/>
    <property type="match status" value="1"/>
</dbReference>
<dbReference type="InterPro" id="IPR012000">
    <property type="entry name" value="Thiamin_PyroP_enz_cen_dom"/>
</dbReference>
<organism evidence="7 8">
    <name type="scientific">Bacillus kandeliae</name>
    <dbReference type="NCBI Taxonomy" id="3129297"/>
    <lineage>
        <taxon>Bacteria</taxon>
        <taxon>Bacillati</taxon>
        <taxon>Bacillota</taxon>
        <taxon>Bacilli</taxon>
        <taxon>Bacillales</taxon>
        <taxon>Bacillaceae</taxon>
        <taxon>Bacillus</taxon>
    </lineage>
</organism>
<dbReference type="CDD" id="cd00568">
    <property type="entry name" value="TPP_enzymes"/>
    <property type="match status" value="1"/>
</dbReference>
<keyword evidence="2 3" id="KW-0786">Thiamine pyrophosphate</keyword>
<dbReference type="SUPFAM" id="SSF52467">
    <property type="entry name" value="DHS-like NAD/FAD-binding domain"/>
    <property type="match status" value="1"/>
</dbReference>
<dbReference type="InterPro" id="IPR000399">
    <property type="entry name" value="TPP-bd_CS"/>
</dbReference>
<dbReference type="Gene3D" id="3.40.50.970">
    <property type="match status" value="2"/>
</dbReference>
<dbReference type="PROSITE" id="PS51257">
    <property type="entry name" value="PROKAR_LIPOPROTEIN"/>
    <property type="match status" value="1"/>
</dbReference>
<evidence type="ECO:0000259" key="6">
    <source>
        <dbReference type="Pfam" id="PF02776"/>
    </source>
</evidence>
<dbReference type="Gene3D" id="3.40.50.1220">
    <property type="entry name" value="TPP-binding domain"/>
    <property type="match status" value="1"/>
</dbReference>
<evidence type="ECO:0000313" key="8">
    <source>
        <dbReference type="Proteomes" id="UP001387364"/>
    </source>
</evidence>
<dbReference type="InterPro" id="IPR029035">
    <property type="entry name" value="DHS-like_NAD/FAD-binding_dom"/>
</dbReference>
<feature type="domain" description="Thiamine pyrophosphate enzyme central" evidence="4">
    <location>
        <begin position="193"/>
        <end position="326"/>
    </location>
</feature>
<dbReference type="PANTHER" id="PTHR18968">
    <property type="entry name" value="THIAMINE PYROPHOSPHATE ENZYMES"/>
    <property type="match status" value="1"/>
</dbReference>
<dbReference type="InterPro" id="IPR011766">
    <property type="entry name" value="TPP_enzyme_TPP-bd"/>
</dbReference>
<dbReference type="Pfam" id="PF02775">
    <property type="entry name" value="TPP_enzyme_C"/>
    <property type="match status" value="1"/>
</dbReference>
<evidence type="ECO:0000313" key="7">
    <source>
        <dbReference type="EMBL" id="WXB94831.1"/>
    </source>
</evidence>
<dbReference type="EMBL" id="CP147404">
    <property type="protein sequence ID" value="WXB94831.1"/>
    <property type="molecule type" value="Genomic_DNA"/>
</dbReference>
<dbReference type="NCBIfam" id="NF006052">
    <property type="entry name" value="PRK08199.1"/>
    <property type="match status" value="1"/>
</dbReference>
<sequence>MVETKTLTGGQGVVACLKRAGVAKVFCVPGESYLPVMDAMYDEPSIELISCRHEGGASFMAEGYAKSTGEPSVVMATRAVGGTNLAIGVHTAYQDSTPMVVFLGQVHTAFRGREGFQEVELDQFFSHIAKWTVEIKEAARIPELVSRAFKIAKSGRPGPVVVSLPEDMLRDTAEMKFMPTLNRSNPAPSTSEIEKTFALLKEAKKPLIIAGGGVVRANAETELLTLAHSTGIPVMASFRRHDVFPNNHDLYVGHLGLGTPKAILETAKQADIIVVAGSRLSEITSQDYSLFNDQQTLIHIDISEETIGKVFTPAIGILSDAKEALKVMSSMPLTLNPEAVQWAKERRDIFVKHSELQVKEPTNESITYQQSIHILQNELPQETIFTNDAGNFATWFHNYFTFTKEKTYIGPTSGAMGYGIPAAIGVKCANPNVPVVSLSGDGGAMMTIQELETAVRYQIPILSIIYNNQVYGTIRMHQEMNFPERVIGTNLGNVNFVLLAQAMGASAELIDTADQFKEALKKAISNPLPTLLELRMDPEQISVSKTISDLRKNH</sequence>
<evidence type="ECO:0000259" key="5">
    <source>
        <dbReference type="Pfam" id="PF02775"/>
    </source>
</evidence>
<comment type="similarity">
    <text evidence="1 3">Belongs to the TPP enzyme family.</text>
</comment>
<evidence type="ECO:0000259" key="4">
    <source>
        <dbReference type="Pfam" id="PF00205"/>
    </source>
</evidence>
<evidence type="ECO:0000256" key="1">
    <source>
        <dbReference type="ARBA" id="ARBA00007812"/>
    </source>
</evidence>
<accession>A0ABZ2NC01</accession>